<dbReference type="GO" id="GO:0005524">
    <property type="term" value="F:ATP binding"/>
    <property type="evidence" value="ECO:0007669"/>
    <property type="project" value="UniProtKB-KW"/>
</dbReference>
<dbReference type="GO" id="GO:0004518">
    <property type="term" value="F:nuclease activity"/>
    <property type="evidence" value="ECO:0007669"/>
    <property type="project" value="UniProtKB-KW"/>
</dbReference>
<keyword evidence="7" id="KW-0347">Helicase</keyword>
<proteinExistence type="inferred from homology"/>
<dbReference type="Gene3D" id="1.10.132.100">
    <property type="match status" value="1"/>
</dbReference>
<dbReference type="GO" id="GO:0046872">
    <property type="term" value="F:metal ion binding"/>
    <property type="evidence" value="ECO:0007669"/>
    <property type="project" value="UniProtKB-KW"/>
</dbReference>
<dbReference type="Gene3D" id="3.40.50.300">
    <property type="entry name" value="P-loop containing nucleotide triphosphate hydrolases"/>
    <property type="match status" value="2"/>
</dbReference>
<dbReference type="Pfam" id="PF09481">
    <property type="entry name" value="CRISPR_Cse1"/>
    <property type="match status" value="1"/>
</dbReference>
<accession>A0A919L5Q6</accession>
<reference evidence="12" key="2">
    <citation type="submission" date="2020-09" db="EMBL/GenBank/DDBJ databases">
        <authorList>
            <person name="Sun Q."/>
            <person name="Ohkuma M."/>
        </authorList>
    </citation>
    <scope>NUCLEOTIDE SEQUENCE</scope>
    <source>
        <strain evidence="12">JCM 5069</strain>
    </source>
</reference>
<evidence type="ECO:0000256" key="1">
    <source>
        <dbReference type="ARBA" id="ARBA00006847"/>
    </source>
</evidence>
<evidence type="ECO:0000256" key="2">
    <source>
        <dbReference type="ARBA" id="ARBA00009046"/>
    </source>
</evidence>
<keyword evidence="9" id="KW-0051">Antiviral defense</keyword>
<dbReference type="InterPro" id="IPR041372">
    <property type="entry name" value="Cas3_C"/>
</dbReference>
<dbReference type="CDD" id="cd17930">
    <property type="entry name" value="DEXHc_cas3"/>
    <property type="match status" value="1"/>
</dbReference>
<keyword evidence="4" id="KW-0479">Metal-binding</keyword>
<evidence type="ECO:0000256" key="4">
    <source>
        <dbReference type="ARBA" id="ARBA00022723"/>
    </source>
</evidence>
<comment type="similarity">
    <text evidence="2">In the central section; belongs to the CRISPR-associated helicase Cas3 family.</text>
</comment>
<evidence type="ECO:0000256" key="5">
    <source>
        <dbReference type="ARBA" id="ARBA00022741"/>
    </source>
</evidence>
<dbReference type="InterPro" id="IPR014001">
    <property type="entry name" value="Helicase_ATP-bd"/>
</dbReference>
<dbReference type="InterPro" id="IPR006474">
    <property type="entry name" value="Helicase_Cas3_CRISPR-ass_core"/>
</dbReference>
<dbReference type="EMBL" id="BNCD01000020">
    <property type="protein sequence ID" value="GHH85810.1"/>
    <property type="molecule type" value="Genomic_DNA"/>
</dbReference>
<dbReference type="NCBIfam" id="TIGR02547">
    <property type="entry name" value="casA_cse1"/>
    <property type="match status" value="1"/>
</dbReference>
<dbReference type="InterPro" id="IPR013381">
    <property type="entry name" value="CRISPR-assoc_prot_Cse1"/>
</dbReference>
<evidence type="ECO:0000313" key="13">
    <source>
        <dbReference type="Proteomes" id="UP000603708"/>
    </source>
</evidence>
<dbReference type="CDD" id="cd09729">
    <property type="entry name" value="Cse1_I-E"/>
    <property type="match status" value="1"/>
</dbReference>
<dbReference type="Proteomes" id="UP000603708">
    <property type="component" value="Unassembled WGS sequence"/>
</dbReference>
<feature type="region of interest" description="Disordered" evidence="10">
    <location>
        <begin position="1426"/>
        <end position="1446"/>
    </location>
</feature>
<reference evidence="12" key="1">
    <citation type="journal article" date="2014" name="Int. J. Syst. Evol. Microbiol.">
        <title>Complete genome sequence of Corynebacterium casei LMG S-19264T (=DSM 44701T), isolated from a smear-ripened cheese.</title>
        <authorList>
            <consortium name="US DOE Joint Genome Institute (JGI-PGF)"/>
            <person name="Walter F."/>
            <person name="Albersmeier A."/>
            <person name="Kalinowski J."/>
            <person name="Ruckert C."/>
        </authorList>
    </citation>
    <scope>NUCLEOTIDE SEQUENCE</scope>
    <source>
        <strain evidence="12">JCM 5069</strain>
    </source>
</reference>
<dbReference type="Pfam" id="PF22590">
    <property type="entry name" value="Cas3-like_C_2"/>
    <property type="match status" value="1"/>
</dbReference>
<evidence type="ECO:0000256" key="8">
    <source>
        <dbReference type="ARBA" id="ARBA00022840"/>
    </source>
</evidence>
<comment type="caution">
    <text evidence="12">The sequence shown here is derived from an EMBL/GenBank/DDBJ whole genome shotgun (WGS) entry which is preliminary data.</text>
</comment>
<dbReference type="GO" id="GO:0016787">
    <property type="term" value="F:hydrolase activity"/>
    <property type="evidence" value="ECO:0007669"/>
    <property type="project" value="UniProtKB-KW"/>
</dbReference>
<name>A0A919L5Q6_9ACTN</name>
<evidence type="ECO:0000256" key="9">
    <source>
        <dbReference type="ARBA" id="ARBA00023118"/>
    </source>
</evidence>
<evidence type="ECO:0000256" key="3">
    <source>
        <dbReference type="ARBA" id="ARBA00022722"/>
    </source>
</evidence>
<keyword evidence="6" id="KW-0378">Hydrolase</keyword>
<dbReference type="GO" id="GO:0004386">
    <property type="term" value="F:helicase activity"/>
    <property type="evidence" value="ECO:0007669"/>
    <property type="project" value="UniProtKB-KW"/>
</dbReference>
<evidence type="ECO:0000256" key="7">
    <source>
        <dbReference type="ARBA" id="ARBA00022806"/>
    </source>
</evidence>
<feature type="compositionally biased region" description="Basic and acidic residues" evidence="10">
    <location>
        <begin position="282"/>
        <end position="293"/>
    </location>
</feature>
<dbReference type="NCBIfam" id="TIGR01587">
    <property type="entry name" value="cas3_core"/>
    <property type="match status" value="1"/>
</dbReference>
<sequence>MRERFELGPRVAGQFAVVAGGHHGVPPESAQIHDLHLRPHLVRHPGPSEQTWRRTQYELLDWCAELTGAETLLPAFRDVRLSQPVQVALTAVVILSDWIASSPELFPYTPESWHPLGPEGESRRLQAAWAGLDLPEPWQPDVPSESAQELFAARFPQLGGAAPRPVQEEALRMAQAMEPRGLLIIEAPMGEGKTEAALAAAEVLAARSGAGGLLLALPTRATGDAMFGRLLSWLNALPKDGAHAWSVVLAHAKAALQHEWAGLLRKGSRPIAAVDPDGDEAAEARATDGKLEPGRWQSSGLHAHQWLRGKKKQLLASFAVGTVDQVLFAALKSRHLALRHLAVAGKVVVIDEVHAYDAYMNRYLDRTLEWLAAYRVPVVLLSATLPAERRGALTAAYAGEKGAAGVEVAADAYPLITAVSPGGTAQSTRPAAASGRSTAVVLERLGDDLSTLADRLEAELVAGGCALVVRNTVSRVLEAADVLRERFGDADVTVAHSRFLAADRAANDARLVSRFGRHGDRPKRHVVVASQVVEQSLDLSFDLLVTDLAPVDLVLQRMGRLHRHPTPRPARLATPRCLITGVCDWSASPPTPVKGSSSVYPGDWTLLRALAALGPHLDGAPLRLPGDISPLVQGAYGDGPLGPAEWAEAMAAAEERHRALLDAKRHRADGFLLGRVRRPGRPVYGWLEAHAGDTDDSRAGRAQVRDATETLEVLVVQRAADGRLTTMPWLEGGRGGVELPTDFPPCRQAAEAAAASALTLPGRFSHPGIIDRTIAELEKFLVPAWQVKECPWLAGELILVLDPDCQTQLSGYELSYSRTDGLRFANVGVPAFEGRAPGRGDSDGAKAKGVPTTVLVGQARRAEVRMGPDADGAPAVTADRLESAALNLARDPWLPVQRLDDGSEAELSLQDLFLRAGELRGIVGDVPTQEIALLRLALAVLYDAFEGPADLDDWVDLWESPAPFTKAVAYLDQHAERFELLNEDRPFFQVAGLRTEKDEPAPLSRIVADVPTGSALFSMRRPGVERLSYAEAARWLVHAHAFDTSGIKSALHGDDRGKAGKVYPLGVGSLGLLGGVFAEGETLRETLLLNLVPFESAYQGTGYAQQVDDDMPVWRREQPYGAGPRGAEDGGPEPVGLRDLYTWQTRRIRLVAQDGAVTGVVLGYGDPLVQESPWLLEPMTAWRRSSVQEKKKQRPVFYTPRRHDPRRSAWRGIEALLPSRGTAEETGRRGEAPAQIRSRIARWLTEASTEYEIEPGKLLRLRTVGIEYGTQQSVIDEIVDDSVVLPLVTLHASNGVYGGAAIDAVHDADNAVKALAQLAAHLVLAAGGERPDGAADAARDRGYGALDGPYRGWLRGLARHPDLQAARQEWRETVRRQVGRLARQEIRSSGPAAADGRLIDLPRRGQTLMDAGRAELWFVGRLEKVLGPPQGRDRARRATESSSRLP</sequence>
<comment type="similarity">
    <text evidence="1">In the N-terminal section; belongs to the CRISPR-associated nuclease Cas3-HD family.</text>
</comment>
<feature type="region of interest" description="Disordered" evidence="10">
    <location>
        <begin position="274"/>
        <end position="294"/>
    </location>
</feature>
<dbReference type="Pfam" id="PF18395">
    <property type="entry name" value="Cas3_C"/>
    <property type="match status" value="1"/>
</dbReference>
<protein>
    <recommendedName>
        <fullName evidence="11">Helicase ATP-binding domain-containing protein</fullName>
    </recommendedName>
</protein>
<evidence type="ECO:0000313" key="12">
    <source>
        <dbReference type="EMBL" id="GHH85810.1"/>
    </source>
</evidence>
<dbReference type="SMART" id="SM00487">
    <property type="entry name" value="DEXDc"/>
    <property type="match status" value="1"/>
</dbReference>
<gene>
    <name evidence="12" type="ORF">GCM10018793_55190</name>
</gene>
<keyword evidence="8" id="KW-0067">ATP-binding</keyword>
<keyword evidence="5" id="KW-0547">Nucleotide-binding</keyword>
<keyword evidence="13" id="KW-1185">Reference proteome</keyword>
<dbReference type="InterPro" id="IPR027417">
    <property type="entry name" value="P-loop_NTPase"/>
</dbReference>
<dbReference type="InterPro" id="IPR054712">
    <property type="entry name" value="Cas3-like_dom"/>
</dbReference>
<organism evidence="12 13">
    <name type="scientific">Streptomyces sulfonofaciens</name>
    <dbReference type="NCBI Taxonomy" id="68272"/>
    <lineage>
        <taxon>Bacteria</taxon>
        <taxon>Bacillati</taxon>
        <taxon>Actinomycetota</taxon>
        <taxon>Actinomycetes</taxon>
        <taxon>Kitasatosporales</taxon>
        <taxon>Streptomycetaceae</taxon>
        <taxon>Streptomyces</taxon>
    </lineage>
</organism>
<evidence type="ECO:0000256" key="6">
    <source>
        <dbReference type="ARBA" id="ARBA00022801"/>
    </source>
</evidence>
<dbReference type="Gene3D" id="1.10.3210.30">
    <property type="match status" value="1"/>
</dbReference>
<evidence type="ECO:0000256" key="10">
    <source>
        <dbReference type="SAM" id="MobiDB-lite"/>
    </source>
</evidence>
<evidence type="ECO:0000259" key="11">
    <source>
        <dbReference type="SMART" id="SM00487"/>
    </source>
</evidence>
<dbReference type="Pfam" id="PF18019">
    <property type="entry name" value="Cas3_HD"/>
    <property type="match status" value="1"/>
</dbReference>
<dbReference type="GO" id="GO:0051607">
    <property type="term" value="P:defense response to virus"/>
    <property type="evidence" value="ECO:0007669"/>
    <property type="project" value="UniProtKB-KW"/>
</dbReference>
<dbReference type="SUPFAM" id="SSF52540">
    <property type="entry name" value="P-loop containing nucleoside triphosphate hydrolases"/>
    <property type="match status" value="1"/>
</dbReference>
<feature type="domain" description="Helicase ATP-binding" evidence="11">
    <location>
        <begin position="159"/>
        <end position="419"/>
    </location>
</feature>
<dbReference type="InterPro" id="IPR038257">
    <property type="entry name" value="CRISPR-assoc_Cas3_HD_sf"/>
</dbReference>
<dbReference type="InterPro" id="IPR006483">
    <property type="entry name" value="CRISPR-assoc_Cas3_HD"/>
</dbReference>
<keyword evidence="3" id="KW-0540">Nuclease</keyword>